<gene>
    <name evidence="4" type="ORF">BHE90_001588</name>
</gene>
<evidence type="ECO:0000313" key="4">
    <source>
        <dbReference type="EMBL" id="RTE83786.1"/>
    </source>
</evidence>
<protein>
    <recommendedName>
        <fullName evidence="3">Oxidoreductase acuF-like C2H2 type zinc-finger domain-containing protein</fullName>
    </recommendedName>
</protein>
<feature type="coiled-coil region" evidence="1">
    <location>
        <begin position="555"/>
        <end position="609"/>
    </location>
</feature>
<feature type="region of interest" description="Disordered" evidence="2">
    <location>
        <begin position="853"/>
        <end position="897"/>
    </location>
</feature>
<feature type="region of interest" description="Disordered" evidence="2">
    <location>
        <begin position="1082"/>
        <end position="1160"/>
    </location>
</feature>
<reference evidence="4 5" key="1">
    <citation type="submission" date="2017-06" db="EMBL/GenBank/DDBJ databases">
        <title>Comparative genomic analysis of Ambrosia Fusariam Clade fungi.</title>
        <authorList>
            <person name="Stajich J.E."/>
            <person name="Carrillo J."/>
            <person name="Kijimoto T."/>
            <person name="Eskalen A."/>
            <person name="O'Donnell K."/>
            <person name="Kasson M."/>
        </authorList>
    </citation>
    <scope>NUCLEOTIDE SEQUENCE [LARGE SCALE GENOMIC DNA]</scope>
    <source>
        <strain evidence="4 5">UCR1854</strain>
    </source>
</reference>
<dbReference type="Proteomes" id="UP000287124">
    <property type="component" value="Unassembled WGS sequence"/>
</dbReference>
<feature type="compositionally biased region" description="Basic and acidic residues" evidence="2">
    <location>
        <begin position="1343"/>
        <end position="1352"/>
    </location>
</feature>
<feature type="compositionally biased region" description="Polar residues" evidence="2">
    <location>
        <begin position="419"/>
        <end position="429"/>
    </location>
</feature>
<comment type="caution">
    <text evidence="4">The sequence shown here is derived from an EMBL/GenBank/DDBJ whole genome shotgun (WGS) entry which is preliminary data.</text>
</comment>
<dbReference type="PANTHER" id="PTHR35391">
    <property type="entry name" value="C2H2-TYPE DOMAIN-CONTAINING PROTEIN-RELATED"/>
    <property type="match status" value="1"/>
</dbReference>
<feature type="domain" description="Oxidoreductase acuF-like C2H2 type zinc-finger" evidence="3">
    <location>
        <begin position="313"/>
        <end position="341"/>
    </location>
</feature>
<feature type="compositionally biased region" description="Basic and acidic residues" evidence="2">
    <location>
        <begin position="1144"/>
        <end position="1154"/>
    </location>
</feature>
<feature type="region of interest" description="Disordered" evidence="2">
    <location>
        <begin position="21"/>
        <end position="40"/>
    </location>
</feature>
<feature type="compositionally biased region" description="Polar residues" evidence="2">
    <location>
        <begin position="1331"/>
        <end position="1340"/>
    </location>
</feature>
<evidence type="ECO:0000256" key="2">
    <source>
        <dbReference type="SAM" id="MobiDB-lite"/>
    </source>
</evidence>
<feature type="compositionally biased region" description="Polar residues" evidence="2">
    <location>
        <begin position="853"/>
        <end position="880"/>
    </location>
</feature>
<dbReference type="InterPro" id="IPR058925">
    <property type="entry name" value="zf-C2H2_AcuF"/>
</dbReference>
<feature type="compositionally biased region" description="Basic and acidic residues" evidence="2">
    <location>
        <begin position="988"/>
        <end position="997"/>
    </location>
</feature>
<keyword evidence="1" id="KW-0175">Coiled coil</keyword>
<name>A0A430M737_9HYPO</name>
<dbReference type="EMBL" id="MIKF01000012">
    <property type="protein sequence ID" value="RTE83786.1"/>
    <property type="molecule type" value="Genomic_DNA"/>
</dbReference>
<feature type="region of interest" description="Disordered" evidence="2">
    <location>
        <begin position="915"/>
        <end position="997"/>
    </location>
</feature>
<feature type="compositionally biased region" description="Basic and acidic residues" evidence="2">
    <location>
        <begin position="1103"/>
        <end position="1122"/>
    </location>
</feature>
<accession>A0A430M737</accession>
<feature type="compositionally biased region" description="Basic and acidic residues" evidence="2">
    <location>
        <begin position="1438"/>
        <end position="1455"/>
    </location>
</feature>
<dbReference type="PANTHER" id="PTHR35391:SF7">
    <property type="entry name" value="C2H2-TYPE DOMAIN-CONTAINING PROTEIN"/>
    <property type="match status" value="1"/>
</dbReference>
<sequence>MAALLRTQDALDLEAAIREWQSRQSGRQPGGPSPEPDEKSAVARLTAALDTLFREIVLLLSNKGKFPRDIFISLDRSRSCFSLWSDGHGVASGSLDDKFQRSRKLRQATMKTLSHLSSTLIDRLVPVAHISNPKTKGLCDQVGNILEEVNFSHAADDSSSDSTSEYSTADVHELAEDLKTDVDCLIELDPMLRDPATDPEPETTEADVSLTLWVPHQVFADKIEHRFPGADTKLFSSLGMVNYQRYLRCQTERDTNQVHAEQGEQPAEGSKFHDSGLGTSLNPASSYAETIMSYKDGNRSIRIPPLPEQAKNGEPFSCIACGRSITMTTNSQWKRHLYLDLQPYVCLDTSCQLSNSTFSNRSNWLQHLALDHGMDPTWAQIKCPLCGDEIGPGKLAITTHLGRHLEEISLSALPAAPDSESNSETSGSDIDSIHEVCKDGSDMIQELEAVEVAGHRSTPFLTPHHITIDPHILEVPPVREEEPSKTLHEWLGMLDRLKQDDDASLQAEPPTSHEQPSKTLHEWELERQRAQREQTVHGPDGQIYNGKEAAFHRRMGEMNIAQEEAKREIEKVREEAGEAAYRRLKAEQKAEEEERARLYAQAVAAAEEAAYKRITAERFEEDRLRAEMKVFESNRQAAKRGRDRAEAVVSEKMLEIQQVVRRQTKDTKAAQEEATREIEKAKAEAEKAAKERFEAELEAEEERVRKYNEAIEDAERKARLRFEAEREAVEARRQSEAESRAKAEQDTDAAIKDAEYEGSALAKARTRIKKAIEKLNSEQKATEALQPGKLRSSALVSELGNGEGETEENYKTRPHGADQILMEYLSQGREEFNSLIPGQLDEATRRWRIQKQEQIAINDHQGNPEQMQNRPPDQVGQMNPNMARPEAELEDGEEPRQKYKTELKVSQPRQEILAELRAQPNKPDRVRRVARVRVAPERKAAKSRRHAEAKARGKAEAESQVKLDATIKATNEEQAQEHVETTPVPDSPRSEVSETTHYDRPAALWRWRCPSCGSDDQDRRKGPVCSNCSYLVGDGDGIGGGMKFNDARKPKREALTKLEAQESARKMIEAAKLFLNNQKALDSGAPKEASTKPVKIRATSRATKQERAPQAEHQYRSQHPEQDSNGPFALDVPPRSPNFSSTNEEYKYTPEGDLIRQGGTISSTTATDQWSWSAAKKQWILSSSPEPAVMERTGSSELEPTTATDPWSWSAAQKQWIFSSSPEPAVMERTGSSELEPRATGIRVRVLKTAEAKFAPAPGPENIQGQLDLMEPIVDIDRHTAGLKQRLSPVRSGTGLLPSPDPRHLSVPHTALPPVQPGNTKGIHTPLPSLNAAQPGSTSPRKNHYDPDADWTKITEPGERRRISNRMAQRAFRRDMKKQLAIFENLTGADEGQVFPITSPRPPINVNPLMGQPPISGRTAFQDHFMRQHSSVEVQDPETGRESRLKQTHGKKTEM</sequence>
<feature type="region of interest" description="Disordered" evidence="2">
    <location>
        <begin position="501"/>
        <end position="520"/>
    </location>
</feature>
<feature type="region of interest" description="Disordered" evidence="2">
    <location>
        <begin position="255"/>
        <end position="278"/>
    </location>
</feature>
<evidence type="ECO:0000256" key="1">
    <source>
        <dbReference type="SAM" id="Coils"/>
    </source>
</evidence>
<feature type="region of interest" description="Disordered" evidence="2">
    <location>
        <begin position="727"/>
        <end position="751"/>
    </location>
</feature>
<feature type="region of interest" description="Disordered" evidence="2">
    <location>
        <begin position="1314"/>
        <end position="1352"/>
    </location>
</feature>
<feature type="region of interest" description="Disordered" evidence="2">
    <location>
        <begin position="1425"/>
        <end position="1455"/>
    </location>
</feature>
<dbReference type="Pfam" id="PF26082">
    <property type="entry name" value="zf-C2H2_AcuF"/>
    <property type="match status" value="1"/>
</dbReference>
<keyword evidence="5" id="KW-1185">Reference proteome</keyword>
<organism evidence="4 5">
    <name type="scientific">Fusarium euwallaceae</name>
    <dbReference type="NCBI Taxonomy" id="1147111"/>
    <lineage>
        <taxon>Eukaryota</taxon>
        <taxon>Fungi</taxon>
        <taxon>Dikarya</taxon>
        <taxon>Ascomycota</taxon>
        <taxon>Pezizomycotina</taxon>
        <taxon>Sordariomycetes</taxon>
        <taxon>Hypocreomycetidae</taxon>
        <taxon>Hypocreales</taxon>
        <taxon>Nectriaceae</taxon>
        <taxon>Fusarium</taxon>
        <taxon>Fusarium solani species complex</taxon>
    </lineage>
</organism>
<evidence type="ECO:0000313" key="5">
    <source>
        <dbReference type="Proteomes" id="UP000287124"/>
    </source>
</evidence>
<feature type="compositionally biased region" description="Basic and acidic residues" evidence="2">
    <location>
        <begin position="934"/>
        <end position="961"/>
    </location>
</feature>
<evidence type="ECO:0000259" key="3">
    <source>
        <dbReference type="Pfam" id="PF26082"/>
    </source>
</evidence>
<proteinExistence type="predicted"/>
<feature type="region of interest" description="Disordered" evidence="2">
    <location>
        <begin position="413"/>
        <end position="433"/>
    </location>
</feature>